<dbReference type="InterPro" id="IPR036653">
    <property type="entry name" value="CinA-like_C"/>
</dbReference>
<dbReference type="NCBIfam" id="TIGR00199">
    <property type="entry name" value="PncC_domain"/>
    <property type="match status" value="1"/>
</dbReference>
<keyword evidence="2" id="KW-0378">Hydrolase</keyword>
<gene>
    <name evidence="2" type="primary">pncC</name>
    <name evidence="2" type="ORF">ABDB84_09655</name>
</gene>
<dbReference type="GO" id="GO:0019159">
    <property type="term" value="F:nicotinamide-nucleotide amidase activity"/>
    <property type="evidence" value="ECO:0007669"/>
    <property type="project" value="UniProtKB-EC"/>
</dbReference>
<dbReference type="Pfam" id="PF02464">
    <property type="entry name" value="CinA"/>
    <property type="match status" value="1"/>
</dbReference>
<protein>
    <submittedName>
        <fullName evidence="2">Nicotinamide-nucleotide amidase</fullName>
        <ecNumber evidence="2">3.5.1.42</ecNumber>
    </submittedName>
</protein>
<feature type="domain" description="CinA C-terminal" evidence="1">
    <location>
        <begin position="7"/>
        <end position="156"/>
    </location>
</feature>
<dbReference type="InterPro" id="IPR008136">
    <property type="entry name" value="CinA_C"/>
</dbReference>
<sequence>MEAQLIQLAEQCGLWLQARGLRLATAESCTGGLIAAAITEIAGSSAWFERGFVTYSNEAKMELLGVQASTLAQHGAVSEATVREMALGALAHSHADIAVAVSGIAGPGGGTADKPVGTVCLAWAWPGEHVHSERHLFAGDRAAVRLQTSLHALQEIIGLKI</sequence>
<organism evidence="2 3">
    <name type="scientific">Uliginosibacterium sediminicola</name>
    <dbReference type="NCBI Taxonomy" id="2024550"/>
    <lineage>
        <taxon>Bacteria</taxon>
        <taxon>Pseudomonadati</taxon>
        <taxon>Pseudomonadota</taxon>
        <taxon>Betaproteobacteria</taxon>
        <taxon>Rhodocyclales</taxon>
        <taxon>Zoogloeaceae</taxon>
        <taxon>Uliginosibacterium</taxon>
    </lineage>
</organism>
<proteinExistence type="predicted"/>
<dbReference type="Gene3D" id="3.90.950.20">
    <property type="entry name" value="CinA-like"/>
    <property type="match status" value="1"/>
</dbReference>
<evidence type="ECO:0000313" key="3">
    <source>
        <dbReference type="Proteomes" id="UP001410394"/>
    </source>
</evidence>
<dbReference type="EMBL" id="JBDIVE010000004">
    <property type="protein sequence ID" value="MEN3068743.1"/>
    <property type="molecule type" value="Genomic_DNA"/>
</dbReference>
<accession>A0ABU9YYG9</accession>
<keyword evidence="3" id="KW-1185">Reference proteome</keyword>
<dbReference type="SUPFAM" id="SSF142433">
    <property type="entry name" value="CinA-like"/>
    <property type="match status" value="1"/>
</dbReference>
<dbReference type="NCBIfam" id="NF002975">
    <property type="entry name" value="PRK03661.1"/>
    <property type="match status" value="1"/>
</dbReference>
<name>A0ABU9YYG9_9RHOO</name>
<comment type="caution">
    <text evidence="2">The sequence shown here is derived from an EMBL/GenBank/DDBJ whole genome shotgun (WGS) entry which is preliminary data.</text>
</comment>
<reference evidence="2 3" key="1">
    <citation type="journal article" date="2018" name="Int. J. Syst. Evol. Microbiol.">
        <title>Uliginosibacterium sediminicola sp. nov., isolated from freshwater sediment.</title>
        <authorList>
            <person name="Hwang W.M."/>
            <person name="Kim S.M."/>
            <person name="Kang K."/>
            <person name="Ahn T.Y."/>
        </authorList>
    </citation>
    <scope>NUCLEOTIDE SEQUENCE [LARGE SCALE GENOMIC DNA]</scope>
    <source>
        <strain evidence="2 3">M1-21</strain>
    </source>
</reference>
<dbReference type="EC" id="3.5.1.42" evidence="2"/>
<evidence type="ECO:0000313" key="2">
    <source>
        <dbReference type="EMBL" id="MEN3068743.1"/>
    </source>
</evidence>
<evidence type="ECO:0000259" key="1">
    <source>
        <dbReference type="Pfam" id="PF02464"/>
    </source>
</evidence>
<dbReference type="Proteomes" id="UP001410394">
    <property type="component" value="Unassembled WGS sequence"/>
</dbReference>